<feature type="signal peptide" evidence="1">
    <location>
        <begin position="1"/>
        <end position="23"/>
    </location>
</feature>
<evidence type="ECO:0000313" key="2">
    <source>
        <dbReference type="RefSeq" id="XP_059601347.1"/>
    </source>
</evidence>
<protein>
    <submittedName>
        <fullName evidence="2">Uncharacterized protein</fullName>
    </submittedName>
</protein>
<gene>
    <name evidence="2" type="ORF">An09g02670</name>
</gene>
<feature type="chain" id="PRO_5044781644" evidence="1">
    <location>
        <begin position="24"/>
        <end position="40"/>
    </location>
</feature>
<accession>A0AAJ8BP93</accession>
<dbReference type="AlphaFoldDB" id="A0AAJ8BP93"/>
<reference evidence="2" key="1">
    <citation type="submission" date="2025-02" db="EMBL/GenBank/DDBJ databases">
        <authorList>
            <consortium name="NCBI Genome Project"/>
        </authorList>
    </citation>
    <scope>NUCLEOTIDE SEQUENCE</scope>
</reference>
<proteinExistence type="predicted"/>
<sequence length="40" mass="4451">MKPPSLNFNLLTFILVKPSSVLLLYLPPEDPYIHTTAVPA</sequence>
<dbReference type="KEGG" id="ang:An09g02670"/>
<keyword evidence="1" id="KW-0732">Signal</keyword>
<evidence type="ECO:0000256" key="1">
    <source>
        <dbReference type="SAM" id="SignalP"/>
    </source>
</evidence>
<reference evidence="2" key="2">
    <citation type="submission" date="2025-08" db="UniProtKB">
        <authorList>
            <consortium name="RefSeq"/>
        </authorList>
    </citation>
    <scope>IDENTIFICATION</scope>
</reference>
<dbReference type="GeneID" id="84591985"/>
<name>A0AAJ8BP93_ASPNG</name>
<dbReference type="RefSeq" id="XP_059601347.1">
    <property type="nucleotide sequence ID" value="XM_059749677.1"/>
</dbReference>
<organism evidence="2">
    <name type="scientific">Aspergillus niger</name>
    <dbReference type="NCBI Taxonomy" id="5061"/>
    <lineage>
        <taxon>Eukaryota</taxon>
        <taxon>Fungi</taxon>
        <taxon>Dikarya</taxon>
        <taxon>Ascomycota</taxon>
        <taxon>Pezizomycotina</taxon>
        <taxon>Eurotiomycetes</taxon>
        <taxon>Eurotiomycetidae</taxon>
        <taxon>Eurotiales</taxon>
        <taxon>Aspergillaceae</taxon>
        <taxon>Aspergillus</taxon>
        <taxon>Aspergillus subgen. Circumdati</taxon>
    </lineage>
</organism>
<dbReference type="VEuPathDB" id="FungiDB:An09g02670"/>